<proteinExistence type="predicted"/>
<sequence length="596" mass="67265">MSLSSKSCDLCYRRKIKCDGQIPHCATCVAFKSDCTYKAASRKAPSRKQAAAQRQSRESALQSRVQVLEDQLSTVLDKIERLEKTSGSQQDAPCSISRHVSENASQTHQASSLPVFELPPYMEVLPVVEHYLATFNSILPLFHPGTLLQKLQTWYQNPHSRNPVIWALINVVLALSHHTSRPCDTSLIGNAVTYLNNAQSVLTEVIMRDADLANVQVLLGLVVLFWTADDLGPALYLVSTALRLAHRLGFHSRKHSYQLSPIEALQRNRVFWIAYILDRDISLRDRLPPVQLDKDIDLDLPPFEAKDDLTGFVFAADGHTKMNFFRSRVDLATIQGKVYECVYSASAQSATSEERAQHVAHISHMLDDWTSKIPPEFHTMQLLQADMPGLSRYFCLLYSTRLSCRALISFASTWDSFHYSRWMGHLKDYGGKVTAGQVILHAPVPQGWHTLVNECREYMRLHATVVPIDTFFIHMTLCAHNSSLISLIANSLVQPPYKAIESDKELTRTAMLFLEDLVKKTDRDKMQDMRDVLKQLECYANILSQKADRGPGPPELGRWDGGSGPILFEPSECQYHDNGVSIPHFDSYWVPSNPNI</sequence>
<evidence type="ECO:0000259" key="3">
    <source>
        <dbReference type="PROSITE" id="PS50048"/>
    </source>
</evidence>
<evidence type="ECO:0000256" key="2">
    <source>
        <dbReference type="ARBA" id="ARBA00023242"/>
    </source>
</evidence>
<evidence type="ECO:0000313" key="4">
    <source>
        <dbReference type="EMBL" id="KAK9782688.1"/>
    </source>
</evidence>
<dbReference type="PANTHER" id="PTHR46910:SF25">
    <property type="entry name" value="ABC-TRANSPORTER-REGULATING TRANSCRIPTION FACTOR"/>
    <property type="match status" value="1"/>
</dbReference>
<gene>
    <name evidence="4" type="ORF">SCAR479_01031</name>
</gene>
<dbReference type="SMART" id="SM00906">
    <property type="entry name" value="Fungal_trans"/>
    <property type="match status" value="1"/>
</dbReference>
<reference evidence="4 5" key="1">
    <citation type="submission" date="2024-02" db="EMBL/GenBank/DDBJ databases">
        <title>First draft genome assembly of two strains of Seiridium cardinale.</title>
        <authorList>
            <person name="Emiliani G."/>
            <person name="Scali E."/>
        </authorList>
    </citation>
    <scope>NUCLEOTIDE SEQUENCE [LARGE SCALE GENOMIC DNA]</scope>
    <source>
        <strain evidence="4 5">BM-138-000479</strain>
    </source>
</reference>
<dbReference type="EMBL" id="JARVKM010000002">
    <property type="protein sequence ID" value="KAK9782688.1"/>
    <property type="molecule type" value="Genomic_DNA"/>
</dbReference>
<evidence type="ECO:0000256" key="1">
    <source>
        <dbReference type="ARBA" id="ARBA00022723"/>
    </source>
</evidence>
<dbReference type="PROSITE" id="PS50048">
    <property type="entry name" value="ZN2_CY6_FUNGAL_2"/>
    <property type="match status" value="1"/>
</dbReference>
<dbReference type="InterPro" id="IPR050987">
    <property type="entry name" value="AtrR-like"/>
</dbReference>
<dbReference type="Pfam" id="PF04082">
    <property type="entry name" value="Fungal_trans"/>
    <property type="match status" value="1"/>
</dbReference>
<keyword evidence="2" id="KW-0539">Nucleus</keyword>
<comment type="caution">
    <text evidence="4">The sequence shown here is derived from an EMBL/GenBank/DDBJ whole genome shotgun (WGS) entry which is preliminary data.</text>
</comment>
<evidence type="ECO:0000313" key="5">
    <source>
        <dbReference type="Proteomes" id="UP001465668"/>
    </source>
</evidence>
<feature type="domain" description="Zn(2)-C6 fungal-type" evidence="3">
    <location>
        <begin position="7"/>
        <end position="37"/>
    </location>
</feature>
<keyword evidence="5" id="KW-1185">Reference proteome</keyword>
<dbReference type="SUPFAM" id="SSF57701">
    <property type="entry name" value="Zn2/Cys6 DNA-binding domain"/>
    <property type="match status" value="1"/>
</dbReference>
<dbReference type="Gene3D" id="4.10.240.10">
    <property type="entry name" value="Zn(2)-C6 fungal-type DNA-binding domain"/>
    <property type="match status" value="1"/>
</dbReference>
<dbReference type="Pfam" id="PF00172">
    <property type="entry name" value="Zn_clus"/>
    <property type="match status" value="1"/>
</dbReference>
<dbReference type="CDD" id="cd00067">
    <property type="entry name" value="GAL4"/>
    <property type="match status" value="1"/>
</dbReference>
<dbReference type="InterPro" id="IPR001138">
    <property type="entry name" value="Zn2Cys6_DnaBD"/>
</dbReference>
<accession>A0ABR2Y7J4</accession>
<name>A0ABR2Y7J4_9PEZI</name>
<organism evidence="4 5">
    <name type="scientific">Seiridium cardinale</name>
    <dbReference type="NCBI Taxonomy" id="138064"/>
    <lineage>
        <taxon>Eukaryota</taxon>
        <taxon>Fungi</taxon>
        <taxon>Dikarya</taxon>
        <taxon>Ascomycota</taxon>
        <taxon>Pezizomycotina</taxon>
        <taxon>Sordariomycetes</taxon>
        <taxon>Xylariomycetidae</taxon>
        <taxon>Amphisphaeriales</taxon>
        <taxon>Sporocadaceae</taxon>
        <taxon>Seiridium</taxon>
    </lineage>
</organism>
<dbReference type="InterPro" id="IPR036864">
    <property type="entry name" value="Zn2-C6_fun-type_DNA-bd_sf"/>
</dbReference>
<dbReference type="SMART" id="SM00066">
    <property type="entry name" value="GAL4"/>
    <property type="match status" value="1"/>
</dbReference>
<protein>
    <submittedName>
        <fullName evidence="4">Zn(2)-C6 fungal-type domain-containing protein</fullName>
    </submittedName>
</protein>
<dbReference type="CDD" id="cd12148">
    <property type="entry name" value="fungal_TF_MHR"/>
    <property type="match status" value="1"/>
</dbReference>
<dbReference type="InterPro" id="IPR007219">
    <property type="entry name" value="XnlR_reg_dom"/>
</dbReference>
<dbReference type="PANTHER" id="PTHR46910">
    <property type="entry name" value="TRANSCRIPTION FACTOR PDR1"/>
    <property type="match status" value="1"/>
</dbReference>
<keyword evidence="1" id="KW-0479">Metal-binding</keyword>
<dbReference type="Proteomes" id="UP001465668">
    <property type="component" value="Unassembled WGS sequence"/>
</dbReference>